<comment type="subunit">
    <text evidence="5">Monomer.</text>
</comment>
<evidence type="ECO:0000256" key="11">
    <source>
        <dbReference type="ARBA" id="ARBA00022833"/>
    </source>
</evidence>
<evidence type="ECO:0000256" key="4">
    <source>
        <dbReference type="ARBA" id="ARBA00005250"/>
    </source>
</evidence>
<dbReference type="InterPro" id="IPR050855">
    <property type="entry name" value="NDM-1-like"/>
</dbReference>
<keyword evidence="15" id="KW-1185">Reference proteome</keyword>
<dbReference type="PANTHER" id="PTHR42951:SF4">
    <property type="entry name" value="ACYL-COENZYME A THIOESTERASE MBLAC2"/>
    <property type="match status" value="1"/>
</dbReference>
<dbReference type="EC" id="3.5.2.6" evidence="6"/>
<comment type="caution">
    <text evidence="14">The sequence shown here is derived from an EMBL/GenBank/DDBJ whole genome shotgun (WGS) entry which is preliminary data.</text>
</comment>
<dbReference type="SMART" id="SM00849">
    <property type="entry name" value="Lactamase_B"/>
    <property type="match status" value="1"/>
</dbReference>
<evidence type="ECO:0000256" key="12">
    <source>
        <dbReference type="ARBA" id="ARBA00023251"/>
    </source>
</evidence>
<proteinExistence type="inferred from homology"/>
<feature type="domain" description="Metallo-beta-lactamase" evidence="13">
    <location>
        <begin position="11"/>
        <end position="168"/>
    </location>
</feature>
<evidence type="ECO:0000256" key="10">
    <source>
        <dbReference type="ARBA" id="ARBA00022801"/>
    </source>
</evidence>
<evidence type="ECO:0000256" key="6">
    <source>
        <dbReference type="ARBA" id="ARBA00012865"/>
    </source>
</evidence>
<protein>
    <recommendedName>
        <fullName evidence="6">beta-lactamase</fullName>
        <ecNumber evidence="6">3.5.2.6</ecNumber>
    </recommendedName>
</protein>
<dbReference type="Pfam" id="PF00753">
    <property type="entry name" value="Lactamase_B"/>
    <property type="match status" value="1"/>
</dbReference>
<comment type="cofactor">
    <cofactor evidence="2">
        <name>Zn(2+)</name>
        <dbReference type="ChEBI" id="CHEBI:29105"/>
    </cofactor>
</comment>
<dbReference type="RefSeq" id="WP_265725050.1">
    <property type="nucleotide sequence ID" value="NZ_JAOSLC020000003.1"/>
</dbReference>
<evidence type="ECO:0000256" key="8">
    <source>
        <dbReference type="ARBA" id="ARBA00022729"/>
    </source>
</evidence>
<comment type="catalytic activity">
    <reaction evidence="1">
        <text>a beta-lactam + H2O = a substituted beta-amino acid</text>
        <dbReference type="Rhea" id="RHEA:20401"/>
        <dbReference type="ChEBI" id="CHEBI:15377"/>
        <dbReference type="ChEBI" id="CHEBI:35627"/>
        <dbReference type="ChEBI" id="CHEBI:140347"/>
        <dbReference type="EC" id="3.5.2.6"/>
    </reaction>
</comment>
<evidence type="ECO:0000256" key="3">
    <source>
        <dbReference type="ARBA" id="ARBA00004418"/>
    </source>
</evidence>
<dbReference type="Proteomes" id="UP001151478">
    <property type="component" value="Unassembled WGS sequence"/>
</dbReference>
<dbReference type="PANTHER" id="PTHR42951">
    <property type="entry name" value="METALLO-BETA-LACTAMASE DOMAIN-CONTAINING"/>
    <property type="match status" value="1"/>
</dbReference>
<dbReference type="PROSITE" id="PS00743">
    <property type="entry name" value="BETA_LACTAMASE_B_1"/>
    <property type="match status" value="1"/>
</dbReference>
<reference evidence="14" key="1">
    <citation type="submission" date="2023-02" db="EMBL/GenBank/DDBJ databases">
        <title>Polaribacter ponticola sp. nov., isolated from seawater.</title>
        <authorList>
            <person name="Baek J.H."/>
            <person name="Kim J.M."/>
            <person name="Choi D.G."/>
            <person name="Jeon C.O."/>
        </authorList>
    </citation>
    <scope>NUCLEOTIDE SEQUENCE</scope>
    <source>
        <strain evidence="14">MSW5</strain>
    </source>
</reference>
<keyword evidence="9" id="KW-0574">Periplasm</keyword>
<accession>A0ABT5SA24</accession>
<name>A0ABT5SA24_9FLAO</name>
<dbReference type="InterPro" id="IPR036866">
    <property type="entry name" value="RibonucZ/Hydroxyglut_hydro"/>
</dbReference>
<keyword evidence="11" id="KW-0862">Zinc</keyword>
<dbReference type="EMBL" id="JAOSLC020000003">
    <property type="protein sequence ID" value="MDD7914430.1"/>
    <property type="molecule type" value="Genomic_DNA"/>
</dbReference>
<sequence>MIDDQFAPLTPKILIAIKKITSKPIKYLINTHWHGDHTGGNVNIEKEGALIVAHNNVRKRMSVDQVVRGKTKKASPESALPVITFTDDMMMYFNNDDVLITHIHNAHTDGDAIIYFTKNNVLHMGDTYFQGKFPYIDLASGGSINGYIAGIEKAILLSNNETKIIPGHGNVAKRSDLKSYLKMLNTIKSNIQIEIDNKATLQEVIVNKTITESYKSFNGWINEEKIKTAIYKSLKK</sequence>
<evidence type="ECO:0000256" key="2">
    <source>
        <dbReference type="ARBA" id="ARBA00001947"/>
    </source>
</evidence>
<evidence type="ECO:0000313" key="14">
    <source>
        <dbReference type="EMBL" id="MDD7914430.1"/>
    </source>
</evidence>
<evidence type="ECO:0000256" key="7">
    <source>
        <dbReference type="ARBA" id="ARBA00022723"/>
    </source>
</evidence>
<gene>
    <name evidence="14" type="ORF">N5A56_008370</name>
</gene>
<dbReference type="CDD" id="cd16282">
    <property type="entry name" value="metallo-hydrolase-like_MBL-fold"/>
    <property type="match status" value="1"/>
</dbReference>
<evidence type="ECO:0000259" key="13">
    <source>
        <dbReference type="SMART" id="SM00849"/>
    </source>
</evidence>
<keyword evidence="12" id="KW-0046">Antibiotic resistance</keyword>
<keyword evidence="10" id="KW-0378">Hydrolase</keyword>
<comment type="subcellular location">
    <subcellularLocation>
        <location evidence="3">Periplasm</location>
    </subcellularLocation>
</comment>
<comment type="similarity">
    <text evidence="4">Belongs to the metallo-beta-lactamase superfamily. Class-B beta-lactamase family.</text>
</comment>
<dbReference type="InterPro" id="IPR001279">
    <property type="entry name" value="Metallo-B-lactamas"/>
</dbReference>
<evidence type="ECO:0000256" key="9">
    <source>
        <dbReference type="ARBA" id="ARBA00022764"/>
    </source>
</evidence>
<dbReference type="InterPro" id="IPR001018">
    <property type="entry name" value="Beta-lactamase_class-B_CS"/>
</dbReference>
<organism evidence="14 15">
    <name type="scientific">Polaribacter ponticola</name>
    <dbReference type="NCBI Taxonomy" id="2978475"/>
    <lineage>
        <taxon>Bacteria</taxon>
        <taxon>Pseudomonadati</taxon>
        <taxon>Bacteroidota</taxon>
        <taxon>Flavobacteriia</taxon>
        <taxon>Flavobacteriales</taxon>
        <taxon>Flavobacteriaceae</taxon>
    </lineage>
</organism>
<keyword evidence="7" id="KW-0479">Metal-binding</keyword>
<evidence type="ECO:0000256" key="1">
    <source>
        <dbReference type="ARBA" id="ARBA00001526"/>
    </source>
</evidence>
<dbReference type="SUPFAM" id="SSF56281">
    <property type="entry name" value="Metallo-hydrolase/oxidoreductase"/>
    <property type="match status" value="1"/>
</dbReference>
<dbReference type="Gene3D" id="3.60.15.10">
    <property type="entry name" value="Ribonuclease Z/Hydroxyacylglutathione hydrolase-like"/>
    <property type="match status" value="1"/>
</dbReference>
<keyword evidence="8" id="KW-0732">Signal</keyword>
<evidence type="ECO:0000313" key="15">
    <source>
        <dbReference type="Proteomes" id="UP001151478"/>
    </source>
</evidence>
<evidence type="ECO:0000256" key="5">
    <source>
        <dbReference type="ARBA" id="ARBA00011245"/>
    </source>
</evidence>